<evidence type="ECO:0000313" key="3">
    <source>
        <dbReference type="Proteomes" id="UP000478546"/>
    </source>
</evidence>
<accession>A0A6B2HA53</accession>
<gene>
    <name evidence="2" type="ORF">GWO68_10125</name>
</gene>
<reference evidence="2 3" key="1">
    <citation type="submission" date="2020-01" db="EMBL/GenBank/DDBJ databases">
        <authorList>
            <person name="Kim M.K."/>
        </authorList>
    </citation>
    <scope>NUCLEOTIDE SEQUENCE [LARGE SCALE GENOMIC DNA]</scope>
    <source>
        <strain evidence="2 3">BT213</strain>
    </source>
</reference>
<feature type="transmembrane region" description="Helical" evidence="1">
    <location>
        <begin position="54"/>
        <end position="75"/>
    </location>
</feature>
<dbReference type="EMBL" id="JAAEAA010000011">
    <property type="protein sequence ID" value="NDK56274.1"/>
    <property type="molecule type" value="Genomic_DNA"/>
</dbReference>
<keyword evidence="3" id="KW-1185">Reference proteome</keyword>
<sequence length="146" mass="16929">MNNKHKNITLNDLPKHNVYQVPEDYFDRLPMRIMERTATEPQQQWLPVKLWQQLQIAIAPFVLLLLFVGVFYVSLKSQPEQQAINLAAVNDSEIVDYLSAYATLESADLAELNAIQQQELPSEFLNVSSKAAEEELEYYHLRDTDY</sequence>
<evidence type="ECO:0000313" key="2">
    <source>
        <dbReference type="EMBL" id="NDK56274.1"/>
    </source>
</evidence>
<dbReference type="RefSeq" id="WP_162346329.1">
    <property type="nucleotide sequence ID" value="NZ_JAAEAA010000011.1"/>
</dbReference>
<keyword evidence="1" id="KW-0812">Transmembrane</keyword>
<comment type="caution">
    <text evidence="2">The sequence shown here is derived from an EMBL/GenBank/DDBJ whole genome shotgun (WGS) entry which is preliminary data.</text>
</comment>
<protein>
    <submittedName>
        <fullName evidence="2">Uncharacterized protein</fullName>
    </submittedName>
</protein>
<keyword evidence="1" id="KW-1133">Transmembrane helix</keyword>
<name>A0A6B2HA53_9BACT</name>
<dbReference type="Proteomes" id="UP000478546">
    <property type="component" value="Unassembled WGS sequence"/>
</dbReference>
<organism evidence="2 3">
    <name type="scientific">Pontibacter fetidus</name>
    <dbReference type="NCBI Taxonomy" id="2700082"/>
    <lineage>
        <taxon>Bacteria</taxon>
        <taxon>Pseudomonadati</taxon>
        <taxon>Bacteroidota</taxon>
        <taxon>Cytophagia</taxon>
        <taxon>Cytophagales</taxon>
        <taxon>Hymenobacteraceae</taxon>
        <taxon>Pontibacter</taxon>
    </lineage>
</organism>
<dbReference type="AlphaFoldDB" id="A0A6B2HA53"/>
<proteinExistence type="predicted"/>
<evidence type="ECO:0000256" key="1">
    <source>
        <dbReference type="SAM" id="Phobius"/>
    </source>
</evidence>
<keyword evidence="1" id="KW-0472">Membrane</keyword>